<dbReference type="GO" id="GO:0043190">
    <property type="term" value="C:ATP-binding cassette (ABC) transporter complex"/>
    <property type="evidence" value="ECO:0007669"/>
    <property type="project" value="InterPro"/>
</dbReference>
<dbReference type="Gene3D" id="3.90.76.10">
    <property type="entry name" value="Dipeptide-binding Protein, Domain 1"/>
    <property type="match status" value="1"/>
</dbReference>
<dbReference type="GO" id="GO:0030288">
    <property type="term" value="C:outer membrane-bounded periplasmic space"/>
    <property type="evidence" value="ECO:0007669"/>
    <property type="project" value="UniProtKB-ARBA"/>
</dbReference>
<name>C4WGR4_9HYPH</name>
<evidence type="ECO:0000256" key="6">
    <source>
        <dbReference type="SAM" id="SignalP"/>
    </source>
</evidence>
<dbReference type="GO" id="GO:0015833">
    <property type="term" value="P:peptide transport"/>
    <property type="evidence" value="ECO:0007669"/>
    <property type="project" value="TreeGrafter"/>
</dbReference>
<evidence type="ECO:0000256" key="3">
    <source>
        <dbReference type="ARBA" id="ARBA00022448"/>
    </source>
</evidence>
<dbReference type="GO" id="GO:1904680">
    <property type="term" value="F:peptide transmembrane transporter activity"/>
    <property type="evidence" value="ECO:0007669"/>
    <property type="project" value="TreeGrafter"/>
</dbReference>
<dbReference type="InterPro" id="IPR030678">
    <property type="entry name" value="Peptide/Ni-bd"/>
</dbReference>
<feature type="signal peptide" evidence="6">
    <location>
        <begin position="1"/>
        <end position="45"/>
    </location>
</feature>
<feature type="domain" description="Solute-binding protein family 5" evidence="7">
    <location>
        <begin position="90"/>
        <end position="422"/>
    </location>
</feature>
<dbReference type="Gene3D" id="3.40.190.10">
    <property type="entry name" value="Periplasmic binding protein-like II"/>
    <property type="match status" value="1"/>
</dbReference>
<dbReference type="SUPFAM" id="SSF53850">
    <property type="entry name" value="Periplasmic binding protein-like II"/>
    <property type="match status" value="1"/>
</dbReference>
<dbReference type="HOGENOM" id="CLU_017028_7_3_5"/>
<dbReference type="CDD" id="cd08494">
    <property type="entry name" value="PBP2_NikA_DppA_OppA_like_6"/>
    <property type="match status" value="1"/>
</dbReference>
<dbReference type="AlphaFoldDB" id="C4WGR4"/>
<proteinExistence type="inferred from homology"/>
<evidence type="ECO:0000313" key="8">
    <source>
        <dbReference type="EMBL" id="EEQ96542.1"/>
    </source>
</evidence>
<accession>C4WGR4</accession>
<keyword evidence="4 6" id="KW-0732">Signal</keyword>
<dbReference type="InterPro" id="IPR039424">
    <property type="entry name" value="SBP_5"/>
</dbReference>
<dbReference type="PANTHER" id="PTHR30290:SF38">
    <property type="entry name" value="D,D-DIPEPTIDE-BINDING PERIPLASMIC PROTEIN DDPA-RELATED"/>
    <property type="match status" value="1"/>
</dbReference>
<protein>
    <submittedName>
        <fullName evidence="8">Glutathione-binding protein gsiB</fullName>
    </submittedName>
</protein>
<sequence>MRSTWMAGVRFRKKGKGSQRGTMGKLLKAGLITAAMLASINGAFAKDTLVVGEVLEPPGLDPTANAAAGIRQVTYANLYEGLVRIVEDGTVKPLLAESWTVSDDKKTYTFKLRQGVKFHDGTPFDCPVVKFSYDRAVAPDSTNAQKGLFEPIASTECPDPATAVVTLKRPTSNFLFNMGWGDAVMVAPNSAADNKTKPVGTGPFKFKRWVQGDRVELERNPDYWGEPAKLSAVTFRFVSDPSAAAAAILAGDIDVFPMFQAPELISRFKSDDKLQVEVGDTAGKVLLSLNNAKAPFDNVKVRQALAHAIDRKALIEGVYSGFGTPIGSHYAPVDPGYVDLSETYPYDPAKAKQLLEEAGVPAGTSITITLPPPAYARRGGEIIAAMLAEVGIQANLVPIEFAQWLDQVFKRSDFDATIIAHTEARDLDIYARDKYYFNYNNPEYKALYKAYAEAGSDEEQLELVKKLQEKLAADEPNIFLYALPKIGVWNKNVKGLWKNMPVPADDLTQAYWAE</sequence>
<dbReference type="InterPro" id="IPR000914">
    <property type="entry name" value="SBP_5_dom"/>
</dbReference>
<gene>
    <name evidence="8" type="ORF">OINT_1001981</name>
</gene>
<feature type="chain" id="PRO_5002945290" evidence="6">
    <location>
        <begin position="46"/>
        <end position="514"/>
    </location>
</feature>
<organism evidence="8 9">
    <name type="scientific">Brucella intermedia LMG 3301</name>
    <dbReference type="NCBI Taxonomy" id="641118"/>
    <lineage>
        <taxon>Bacteria</taxon>
        <taxon>Pseudomonadati</taxon>
        <taxon>Pseudomonadota</taxon>
        <taxon>Alphaproteobacteria</taxon>
        <taxon>Hyphomicrobiales</taxon>
        <taxon>Brucellaceae</taxon>
        <taxon>Brucella/Ochrobactrum group</taxon>
        <taxon>Brucella</taxon>
    </lineage>
</organism>
<evidence type="ECO:0000256" key="4">
    <source>
        <dbReference type="ARBA" id="ARBA00022729"/>
    </source>
</evidence>
<comment type="similarity">
    <text evidence="2">Belongs to the bacterial solute-binding protein 5 family.</text>
</comment>
<keyword evidence="3" id="KW-0813">Transport</keyword>
<evidence type="ECO:0000259" key="7">
    <source>
        <dbReference type="Pfam" id="PF00496"/>
    </source>
</evidence>
<evidence type="ECO:0000256" key="1">
    <source>
        <dbReference type="ARBA" id="ARBA00004418"/>
    </source>
</evidence>
<comment type="subcellular location">
    <subcellularLocation>
        <location evidence="1">Periplasm</location>
    </subcellularLocation>
</comment>
<dbReference type="Proteomes" id="UP000004386">
    <property type="component" value="Unassembled WGS sequence"/>
</dbReference>
<dbReference type="EMBL" id="ACQA01000001">
    <property type="protein sequence ID" value="EEQ96542.1"/>
    <property type="molecule type" value="Genomic_DNA"/>
</dbReference>
<dbReference type="Pfam" id="PF00496">
    <property type="entry name" value="SBP_bac_5"/>
    <property type="match status" value="1"/>
</dbReference>
<dbReference type="PIRSF" id="PIRSF002741">
    <property type="entry name" value="MppA"/>
    <property type="match status" value="1"/>
</dbReference>
<reference evidence="8 9" key="1">
    <citation type="submission" date="2009-05" db="EMBL/GenBank/DDBJ databases">
        <authorList>
            <person name="Setubal J.C."/>
            <person name="Boyle S."/>
            <person name="Crasta O.R."/>
            <person name="Gillespie J.J."/>
            <person name="Kenyon R.W."/>
            <person name="Lu J."/>
            <person name="Mane S."/>
            <person name="Nagrani S."/>
            <person name="Shallom J.M."/>
            <person name="Shallom S."/>
            <person name="Shukla M."/>
            <person name="Snyder E.E."/>
            <person name="Sobral B.W."/>
            <person name="Wattam A.R."/>
            <person name="Will R."/>
            <person name="Williams K."/>
            <person name="Yoo H."/>
            <person name="Munk C."/>
            <person name="Tapia R."/>
            <person name="Green L."/>
            <person name="Rogers Y."/>
            <person name="Detter J.C."/>
            <person name="Bruce D."/>
            <person name="Brettin T.S."/>
            <person name="Tsolis R."/>
        </authorList>
    </citation>
    <scope>NUCLEOTIDE SEQUENCE [LARGE SCALE GENOMIC DNA]</scope>
    <source>
        <strain evidence="8 9">LMG 3301</strain>
    </source>
</reference>
<evidence type="ECO:0000313" key="9">
    <source>
        <dbReference type="Proteomes" id="UP000004386"/>
    </source>
</evidence>
<evidence type="ECO:0000256" key="2">
    <source>
        <dbReference type="ARBA" id="ARBA00005695"/>
    </source>
</evidence>
<keyword evidence="5" id="KW-0574">Periplasm</keyword>
<dbReference type="Gene3D" id="3.10.105.10">
    <property type="entry name" value="Dipeptide-binding Protein, Domain 3"/>
    <property type="match status" value="1"/>
</dbReference>
<comment type="caution">
    <text evidence="8">The sequence shown here is derived from an EMBL/GenBank/DDBJ whole genome shotgun (WGS) entry which is preliminary data.</text>
</comment>
<dbReference type="PANTHER" id="PTHR30290">
    <property type="entry name" value="PERIPLASMIC BINDING COMPONENT OF ABC TRANSPORTER"/>
    <property type="match status" value="1"/>
</dbReference>
<evidence type="ECO:0000256" key="5">
    <source>
        <dbReference type="ARBA" id="ARBA00022764"/>
    </source>
</evidence>